<dbReference type="Gene3D" id="3.40.640.10">
    <property type="entry name" value="Type I PLP-dependent aspartate aminotransferase-like (Major domain)"/>
    <property type="match status" value="1"/>
</dbReference>
<dbReference type="GO" id="GO:0000271">
    <property type="term" value="P:polysaccharide biosynthetic process"/>
    <property type="evidence" value="ECO:0007669"/>
    <property type="project" value="TreeGrafter"/>
</dbReference>
<comment type="similarity">
    <text evidence="6 12">Belongs to the DegT/DnrJ/EryC1 family.</text>
</comment>
<evidence type="ECO:0000256" key="3">
    <source>
        <dbReference type="ARBA" id="ARBA00022576"/>
    </source>
</evidence>
<evidence type="ECO:0000256" key="8">
    <source>
        <dbReference type="ARBA" id="ARBA00066317"/>
    </source>
</evidence>
<comment type="catalytic activity">
    <reaction evidence="7">
        <text>GDP-alpha-D-perosamine + 2-oxoglutarate = GDP-4-dehydro-alpha-D-rhamnose + L-glutamate</text>
        <dbReference type="Rhea" id="RHEA:36779"/>
        <dbReference type="ChEBI" id="CHEBI:16810"/>
        <dbReference type="ChEBI" id="CHEBI:29985"/>
        <dbReference type="ChEBI" id="CHEBI:57964"/>
        <dbReference type="ChEBI" id="CHEBI:73996"/>
        <dbReference type="EC" id="2.6.1.102"/>
    </reaction>
</comment>
<evidence type="ECO:0000256" key="12">
    <source>
        <dbReference type="RuleBase" id="RU004508"/>
    </source>
</evidence>
<evidence type="ECO:0000256" key="2">
    <source>
        <dbReference type="ARBA" id="ARBA00005125"/>
    </source>
</evidence>
<proteinExistence type="inferred from homology"/>
<evidence type="ECO:0000313" key="14">
    <source>
        <dbReference type="Proteomes" id="UP000240010"/>
    </source>
</evidence>
<dbReference type="EC" id="2.6.1.102" evidence="8"/>
<keyword evidence="3" id="KW-0032">Aminotransferase</keyword>
<evidence type="ECO:0000313" key="13">
    <source>
        <dbReference type="EMBL" id="PPK75696.1"/>
    </source>
</evidence>
<comment type="caution">
    <text evidence="13">The sequence shown here is derived from an EMBL/GenBank/DDBJ whole genome shotgun (WGS) entry which is preliminary data.</text>
</comment>
<dbReference type="CDD" id="cd00616">
    <property type="entry name" value="AHBA_syn"/>
    <property type="match status" value="1"/>
</dbReference>
<dbReference type="InterPro" id="IPR015421">
    <property type="entry name" value="PyrdxlP-dep_Trfase_major"/>
</dbReference>
<dbReference type="AlphaFoldDB" id="A0A2S6HE28"/>
<name>A0A2S6HE28_9GAMM</name>
<protein>
    <recommendedName>
        <fullName evidence="9">GDP-perosamine synthase</fullName>
        <ecNumber evidence="8">2.6.1.102</ecNumber>
    </recommendedName>
</protein>
<evidence type="ECO:0000256" key="9">
    <source>
        <dbReference type="ARBA" id="ARBA00074221"/>
    </source>
</evidence>
<evidence type="ECO:0000256" key="5">
    <source>
        <dbReference type="ARBA" id="ARBA00022898"/>
    </source>
</evidence>
<dbReference type="Pfam" id="PF01041">
    <property type="entry name" value="DegT_DnrJ_EryC1"/>
    <property type="match status" value="1"/>
</dbReference>
<dbReference type="Gene3D" id="3.90.1150.10">
    <property type="entry name" value="Aspartate Aminotransferase, domain 1"/>
    <property type="match status" value="1"/>
</dbReference>
<feature type="modified residue" description="N6-(pyridoxal phosphate)lysine" evidence="11">
    <location>
        <position position="185"/>
    </location>
</feature>
<evidence type="ECO:0000256" key="10">
    <source>
        <dbReference type="PIRSR" id="PIRSR000390-1"/>
    </source>
</evidence>
<comment type="cofactor">
    <cofactor evidence="1">
        <name>pyridoxal 5'-phosphate</name>
        <dbReference type="ChEBI" id="CHEBI:597326"/>
    </cofactor>
</comment>
<accession>A0A2S6HE28</accession>
<dbReference type="PANTHER" id="PTHR30244:SF34">
    <property type="entry name" value="DTDP-4-AMINO-4,6-DIDEOXYGALACTOSE TRANSAMINASE"/>
    <property type="match status" value="1"/>
</dbReference>
<evidence type="ECO:0000256" key="4">
    <source>
        <dbReference type="ARBA" id="ARBA00022679"/>
    </source>
</evidence>
<dbReference type="GO" id="GO:0102933">
    <property type="term" value="F:GDP-4-dehydro-6-deoxy-D-mannose-4-aminotransferase activity"/>
    <property type="evidence" value="ECO:0007669"/>
    <property type="project" value="UniProtKB-EC"/>
</dbReference>
<reference evidence="13 14" key="1">
    <citation type="submission" date="2018-02" db="EMBL/GenBank/DDBJ databases">
        <title>Subsurface microbial communities from deep shales in Ohio and West Virginia, USA.</title>
        <authorList>
            <person name="Wrighton K."/>
        </authorList>
    </citation>
    <scope>NUCLEOTIDE SEQUENCE [LARGE SCALE GENOMIC DNA]</scope>
    <source>
        <strain evidence="13 14">OWC-DMM</strain>
    </source>
</reference>
<dbReference type="PIRSF" id="PIRSF000390">
    <property type="entry name" value="PLP_StrS"/>
    <property type="match status" value="1"/>
</dbReference>
<dbReference type="GO" id="GO:0030170">
    <property type="term" value="F:pyridoxal phosphate binding"/>
    <property type="evidence" value="ECO:0007669"/>
    <property type="project" value="TreeGrafter"/>
</dbReference>
<dbReference type="EMBL" id="PTIZ01000005">
    <property type="protein sequence ID" value="PPK75696.1"/>
    <property type="molecule type" value="Genomic_DNA"/>
</dbReference>
<evidence type="ECO:0000256" key="11">
    <source>
        <dbReference type="PIRSR" id="PIRSR000390-2"/>
    </source>
</evidence>
<dbReference type="InterPro" id="IPR000653">
    <property type="entry name" value="DegT/StrS_aminotransferase"/>
</dbReference>
<keyword evidence="4" id="KW-0808">Transferase</keyword>
<feature type="active site" description="Proton acceptor" evidence="10">
    <location>
        <position position="185"/>
    </location>
</feature>
<dbReference type="RefSeq" id="WP_104428913.1">
    <property type="nucleotide sequence ID" value="NZ_PTIZ01000005.1"/>
</dbReference>
<dbReference type="InterPro" id="IPR015424">
    <property type="entry name" value="PyrdxlP-dep_Trfase"/>
</dbReference>
<dbReference type="PANTHER" id="PTHR30244">
    <property type="entry name" value="TRANSAMINASE"/>
    <property type="match status" value="1"/>
</dbReference>
<evidence type="ECO:0000256" key="7">
    <source>
        <dbReference type="ARBA" id="ARBA00051587"/>
    </source>
</evidence>
<dbReference type="InterPro" id="IPR015422">
    <property type="entry name" value="PyrdxlP-dep_Trfase_small"/>
</dbReference>
<keyword evidence="5 11" id="KW-0663">Pyridoxal phosphate</keyword>
<dbReference type="SUPFAM" id="SSF53383">
    <property type="entry name" value="PLP-dependent transferases"/>
    <property type="match status" value="1"/>
</dbReference>
<dbReference type="Proteomes" id="UP000240010">
    <property type="component" value="Unassembled WGS sequence"/>
</dbReference>
<evidence type="ECO:0000256" key="6">
    <source>
        <dbReference type="ARBA" id="ARBA00037999"/>
    </source>
</evidence>
<sequence length="398" mass="43650">MIPITKPMLGEKEAEAARRVILSGWTSQGPEVAAFEKEFAEYVGAPYACAVSSCTTALHLALLAVGVQPGDEVITVSHSYIATANVIRYCGATPVFVDIDPDTFNMDPTQIESAVTERTRAILCVHQIGMPCDLAAILDIAHRHSIPVVEDAACAIGSEILWQGQWEKIGNPQADVACFSFHPRKVISTGDGGMITTANAEWDAKFRLLRQHGMSVPDTVRHGASQVIFESYPIVGYNFRMTDIQAAVGREQLKRLPEIVDQRRELASRYQSLLATIPGLGVPVEPDWARSTWQSFCVRLPVESDQRQVMQTMLDAGVATRRGVMCSHREVAYPANAWSCVGRSEGCVCADGSCQRLRHSQEAQDHTIILPLFPQMSLDQQDYVVKALHDALGVMSVN</sequence>
<evidence type="ECO:0000256" key="1">
    <source>
        <dbReference type="ARBA" id="ARBA00001933"/>
    </source>
</evidence>
<dbReference type="FunFam" id="3.40.640.10:FF:000090">
    <property type="entry name" value="Pyridoxal phosphate-dependent aminotransferase"/>
    <property type="match status" value="1"/>
</dbReference>
<organism evidence="13 14">
    <name type="scientific">Methylobacter tundripaludum</name>
    <dbReference type="NCBI Taxonomy" id="173365"/>
    <lineage>
        <taxon>Bacteria</taxon>
        <taxon>Pseudomonadati</taxon>
        <taxon>Pseudomonadota</taxon>
        <taxon>Gammaproteobacteria</taxon>
        <taxon>Methylococcales</taxon>
        <taxon>Methylococcaceae</taxon>
        <taxon>Methylobacter</taxon>
    </lineage>
</organism>
<gene>
    <name evidence="13" type="ORF">B0F87_105168</name>
</gene>
<comment type="pathway">
    <text evidence="2">Bacterial outer membrane biogenesis; LPS O-antigen biosynthesis.</text>
</comment>